<name>A0A419UU97_9BACL</name>
<feature type="transmembrane region" description="Helical" evidence="2">
    <location>
        <begin position="9"/>
        <end position="26"/>
    </location>
</feature>
<dbReference type="Gene3D" id="2.40.128.690">
    <property type="entry name" value="YycH protein, domain 3-like"/>
    <property type="match status" value="1"/>
</dbReference>
<keyword evidence="5" id="KW-1185">Reference proteome</keyword>
<proteinExistence type="predicted"/>
<dbReference type="GO" id="GO:0016020">
    <property type="term" value="C:membrane"/>
    <property type="evidence" value="ECO:0007669"/>
    <property type="project" value="InterPro"/>
</dbReference>
<dbReference type="RefSeq" id="WP_120194508.1">
    <property type="nucleotide sequence ID" value="NZ_RAPK01000013.1"/>
</dbReference>
<evidence type="ECO:0000256" key="1">
    <source>
        <dbReference type="SAM" id="MobiDB-lite"/>
    </source>
</evidence>
<feature type="compositionally biased region" description="Acidic residues" evidence="1">
    <location>
        <begin position="273"/>
        <end position="296"/>
    </location>
</feature>
<dbReference type="Pfam" id="PF09648">
    <property type="entry name" value="YycI"/>
    <property type="match status" value="1"/>
</dbReference>
<sequence length="311" mass="35940">MDWSRTKTIFIVTFLLLNSFLIYQLMEKRAGSQLNVRAEATIEERMSEMNITVTEELPEDMEEISHIVGQVVDIEEEVSGIVGEENVTENEENDLVEVSLEEPYDTPEGPYDSEAAREAFNESVTDFVENNVYEGEEYVYGEWDNENREMHFYQTFEDDPIYTSEENQLVLTFNEDTQITGYSQIFLNLQEQDDKKDMFLPYLAIERLLNENLITFNDSVTEVEIGYFNFFSPIGESRVFSPMYQITINGDEEYLVNAIDGAIQEMTEVDSANTDEEVNESEEADSPEEETEETEEQAPNPQETAEEQQSE</sequence>
<keyword evidence="2" id="KW-0812">Transmembrane</keyword>
<organism evidence="4 5">
    <name type="scientific">Sinobaca qinghaiensis</name>
    <dbReference type="NCBI Taxonomy" id="342944"/>
    <lineage>
        <taxon>Bacteria</taxon>
        <taxon>Bacillati</taxon>
        <taxon>Bacillota</taxon>
        <taxon>Bacilli</taxon>
        <taxon>Bacillales</taxon>
        <taxon>Sporolactobacillaceae</taxon>
        <taxon>Sinobaca</taxon>
    </lineage>
</organism>
<dbReference type="InterPro" id="IPR018604">
    <property type="entry name" value="YycI-like"/>
</dbReference>
<evidence type="ECO:0000259" key="3">
    <source>
        <dbReference type="Pfam" id="PF09648"/>
    </source>
</evidence>
<dbReference type="EMBL" id="RAPK01000013">
    <property type="protein sequence ID" value="RKD68109.1"/>
    <property type="molecule type" value="Genomic_DNA"/>
</dbReference>
<evidence type="ECO:0000313" key="4">
    <source>
        <dbReference type="EMBL" id="RKD68109.1"/>
    </source>
</evidence>
<dbReference type="OrthoDB" id="2388036at2"/>
<accession>A0A419UU97</accession>
<dbReference type="Proteomes" id="UP000285120">
    <property type="component" value="Unassembled WGS sequence"/>
</dbReference>
<dbReference type="AlphaFoldDB" id="A0A419UU97"/>
<gene>
    <name evidence="4" type="ORF">ATL39_3383</name>
</gene>
<feature type="region of interest" description="Disordered" evidence="1">
    <location>
        <begin position="267"/>
        <end position="311"/>
    </location>
</feature>
<keyword evidence="2" id="KW-1133">Transmembrane helix</keyword>
<protein>
    <submittedName>
        <fullName evidence="4">Regulatory protein YycI of two-component signal transduction system YycFG</fullName>
    </submittedName>
</protein>
<keyword evidence="2" id="KW-0472">Membrane</keyword>
<reference evidence="4 5" key="1">
    <citation type="submission" date="2018-09" db="EMBL/GenBank/DDBJ databases">
        <title>Genomic Encyclopedia of Archaeal and Bacterial Type Strains, Phase II (KMG-II): from individual species to whole genera.</title>
        <authorList>
            <person name="Goeker M."/>
        </authorList>
    </citation>
    <scope>NUCLEOTIDE SEQUENCE [LARGE SCALE GENOMIC DNA]</scope>
    <source>
        <strain evidence="4 5">DSM 17008</strain>
    </source>
</reference>
<evidence type="ECO:0000256" key="2">
    <source>
        <dbReference type="SAM" id="Phobius"/>
    </source>
</evidence>
<feature type="domain" description="Regulatory protein YycH-like" evidence="3">
    <location>
        <begin position="33"/>
        <end position="259"/>
    </location>
</feature>
<evidence type="ECO:0000313" key="5">
    <source>
        <dbReference type="Proteomes" id="UP000285120"/>
    </source>
</evidence>
<comment type="caution">
    <text evidence="4">The sequence shown here is derived from an EMBL/GenBank/DDBJ whole genome shotgun (WGS) entry which is preliminary data.</text>
</comment>